<organism evidence="1 2">
    <name type="scientific">Catharanthus roseus</name>
    <name type="common">Madagascar periwinkle</name>
    <name type="synonym">Vinca rosea</name>
    <dbReference type="NCBI Taxonomy" id="4058"/>
    <lineage>
        <taxon>Eukaryota</taxon>
        <taxon>Viridiplantae</taxon>
        <taxon>Streptophyta</taxon>
        <taxon>Embryophyta</taxon>
        <taxon>Tracheophyta</taxon>
        <taxon>Spermatophyta</taxon>
        <taxon>Magnoliopsida</taxon>
        <taxon>eudicotyledons</taxon>
        <taxon>Gunneridae</taxon>
        <taxon>Pentapetalae</taxon>
        <taxon>asterids</taxon>
        <taxon>lamiids</taxon>
        <taxon>Gentianales</taxon>
        <taxon>Apocynaceae</taxon>
        <taxon>Rauvolfioideae</taxon>
        <taxon>Vinceae</taxon>
        <taxon>Catharanthinae</taxon>
        <taxon>Catharanthus</taxon>
    </lineage>
</organism>
<evidence type="ECO:0000313" key="2">
    <source>
        <dbReference type="Proteomes" id="UP001060085"/>
    </source>
</evidence>
<dbReference type="Proteomes" id="UP001060085">
    <property type="component" value="Linkage Group LG05"/>
</dbReference>
<keyword evidence="2" id="KW-1185">Reference proteome</keyword>
<protein>
    <submittedName>
        <fullName evidence="1">Uncharacterized protein</fullName>
    </submittedName>
</protein>
<reference evidence="2" key="1">
    <citation type="journal article" date="2023" name="Nat. Plants">
        <title>Single-cell RNA sequencing provides a high-resolution roadmap for understanding the multicellular compartmentation of specialized metabolism.</title>
        <authorList>
            <person name="Sun S."/>
            <person name="Shen X."/>
            <person name="Li Y."/>
            <person name="Li Y."/>
            <person name="Wang S."/>
            <person name="Li R."/>
            <person name="Zhang H."/>
            <person name="Shen G."/>
            <person name="Guo B."/>
            <person name="Wei J."/>
            <person name="Xu J."/>
            <person name="St-Pierre B."/>
            <person name="Chen S."/>
            <person name="Sun C."/>
        </authorList>
    </citation>
    <scope>NUCLEOTIDE SEQUENCE [LARGE SCALE GENOMIC DNA]</scope>
</reference>
<proteinExistence type="predicted"/>
<comment type="caution">
    <text evidence="1">The sequence shown here is derived from an EMBL/GenBank/DDBJ whole genome shotgun (WGS) entry which is preliminary data.</text>
</comment>
<sequence>MSTEGQLPTQSHEEGTSDPTRVNLNETLRSMQQSIEGLARQFHSVAIDVEEFKRGKRYHDMSAHNPYQFHEGGFQGRPQTKGGSRGGQGGRGYYRPHEEVPRHEAWCEFDLILFDDFGEDPNFGQATTKFDLLQTDQTVGNRKLLLCLLHVSPQPPLPLDTSLVACGGRYRRNRRHGAIAAYLALITSNIKYSSVGMANRSQYEGVLHSPSDARAITPWDEEASEGANEGADAGGRADDKWYGSCRNGVMVAESVEATNRGVDVPAGEEAPARERDVHGGIEARVVDVSTGVVDVSTKVEVAAPTVVVSTGVVDVSTEVEAAAPIVDVSTRVEVAAE</sequence>
<evidence type="ECO:0000313" key="1">
    <source>
        <dbReference type="EMBL" id="KAI5664115.1"/>
    </source>
</evidence>
<name>A0ACC0AV12_CATRO</name>
<dbReference type="EMBL" id="CM044705">
    <property type="protein sequence ID" value="KAI5664115.1"/>
    <property type="molecule type" value="Genomic_DNA"/>
</dbReference>
<accession>A0ACC0AV12</accession>
<gene>
    <name evidence="1" type="ORF">M9H77_23438</name>
</gene>